<evidence type="ECO:0000256" key="1">
    <source>
        <dbReference type="ARBA" id="ARBA00004141"/>
    </source>
</evidence>
<feature type="transmembrane region" description="Helical" evidence="10">
    <location>
        <begin position="295"/>
        <end position="317"/>
    </location>
</feature>
<dbReference type="GO" id="GO:0016020">
    <property type="term" value="C:membrane"/>
    <property type="evidence" value="ECO:0007669"/>
    <property type="project" value="UniProtKB-SubCell"/>
</dbReference>
<evidence type="ECO:0000256" key="10">
    <source>
        <dbReference type="SAM" id="Phobius"/>
    </source>
</evidence>
<evidence type="ECO:0000313" key="11">
    <source>
        <dbReference type="EMBL" id="EYE92881.1"/>
    </source>
</evidence>
<feature type="transmembrane region" description="Helical" evidence="10">
    <location>
        <begin position="460"/>
        <end position="480"/>
    </location>
</feature>
<dbReference type="GO" id="GO:0035673">
    <property type="term" value="F:oligopeptide transmembrane transporter activity"/>
    <property type="evidence" value="ECO:0007669"/>
    <property type="project" value="InterPro"/>
</dbReference>
<evidence type="ECO:0000256" key="4">
    <source>
        <dbReference type="ARBA" id="ARBA00022692"/>
    </source>
</evidence>
<feature type="compositionally biased region" description="Basic and acidic residues" evidence="9">
    <location>
        <begin position="1"/>
        <end position="25"/>
    </location>
</feature>
<feature type="transmembrane region" description="Helical" evidence="10">
    <location>
        <begin position="52"/>
        <end position="72"/>
    </location>
</feature>
<evidence type="ECO:0000256" key="2">
    <source>
        <dbReference type="ARBA" id="ARBA00008807"/>
    </source>
</evidence>
<comment type="subcellular location">
    <subcellularLocation>
        <location evidence="1">Membrane</location>
        <topology evidence="1">Multi-pass membrane protein</topology>
    </subcellularLocation>
</comment>
<feature type="transmembrane region" description="Helical" evidence="10">
    <location>
        <begin position="638"/>
        <end position="655"/>
    </location>
</feature>
<keyword evidence="8 10" id="KW-0472">Membrane</keyword>
<keyword evidence="5" id="KW-0571">Peptide transport</keyword>
<protein>
    <submittedName>
        <fullName evidence="11">Sexual differentiation process protein Isp4</fullName>
    </submittedName>
</protein>
<evidence type="ECO:0000256" key="7">
    <source>
        <dbReference type="ARBA" id="ARBA00022989"/>
    </source>
</evidence>
<keyword evidence="4 10" id="KW-0812">Transmembrane</keyword>
<keyword evidence="3" id="KW-0813">Transport</keyword>
<dbReference type="PANTHER" id="PTHR22601">
    <property type="entry name" value="ISP4 LIKE PROTEIN"/>
    <property type="match status" value="1"/>
</dbReference>
<feature type="transmembrane region" description="Helical" evidence="10">
    <location>
        <begin position="156"/>
        <end position="177"/>
    </location>
</feature>
<dbReference type="Proteomes" id="UP000019804">
    <property type="component" value="Unassembled WGS sequence"/>
</dbReference>
<dbReference type="NCBIfam" id="TIGR00728">
    <property type="entry name" value="OPT_sfam"/>
    <property type="match status" value="1"/>
</dbReference>
<feature type="transmembrane region" description="Helical" evidence="10">
    <location>
        <begin position="661"/>
        <end position="678"/>
    </location>
</feature>
<feature type="transmembrane region" description="Helical" evidence="10">
    <location>
        <begin position="434"/>
        <end position="454"/>
    </location>
</feature>
<comment type="similarity">
    <text evidence="2">Belongs to the oligopeptide OPT transporter family.</text>
</comment>
<feature type="transmembrane region" description="Helical" evidence="10">
    <location>
        <begin position="613"/>
        <end position="631"/>
    </location>
</feature>
<evidence type="ECO:0000256" key="5">
    <source>
        <dbReference type="ARBA" id="ARBA00022856"/>
    </source>
</evidence>
<dbReference type="EMBL" id="KK088434">
    <property type="protein sequence ID" value="EYE92881.1"/>
    <property type="molecule type" value="Genomic_DNA"/>
</dbReference>
<evidence type="ECO:0000256" key="9">
    <source>
        <dbReference type="SAM" id="MobiDB-lite"/>
    </source>
</evidence>
<dbReference type="InterPro" id="IPR004813">
    <property type="entry name" value="OPT"/>
</dbReference>
<accession>A0A017S7Q2</accession>
<evidence type="ECO:0000256" key="6">
    <source>
        <dbReference type="ARBA" id="ARBA00022927"/>
    </source>
</evidence>
<dbReference type="GO" id="GO:0015031">
    <property type="term" value="P:protein transport"/>
    <property type="evidence" value="ECO:0007669"/>
    <property type="project" value="UniProtKB-KW"/>
</dbReference>
<evidence type="ECO:0000256" key="3">
    <source>
        <dbReference type="ARBA" id="ARBA00022448"/>
    </source>
</evidence>
<dbReference type="OrthoDB" id="9986677at2759"/>
<proteinExistence type="inferred from homology"/>
<organism evidence="11 12">
    <name type="scientific">Aspergillus ruber (strain CBS 135680)</name>
    <dbReference type="NCBI Taxonomy" id="1388766"/>
    <lineage>
        <taxon>Eukaryota</taxon>
        <taxon>Fungi</taxon>
        <taxon>Dikarya</taxon>
        <taxon>Ascomycota</taxon>
        <taxon>Pezizomycotina</taxon>
        <taxon>Eurotiomycetes</taxon>
        <taxon>Eurotiomycetidae</taxon>
        <taxon>Eurotiales</taxon>
        <taxon>Aspergillaceae</taxon>
        <taxon>Aspergillus</taxon>
        <taxon>Aspergillus subgen. Aspergillus</taxon>
    </lineage>
</organism>
<keyword evidence="7 10" id="KW-1133">Transmembrane helix</keyword>
<dbReference type="NCBIfam" id="TIGR00727">
    <property type="entry name" value="ISP4_OPT"/>
    <property type="match status" value="1"/>
</dbReference>
<feature type="region of interest" description="Disordered" evidence="9">
    <location>
        <begin position="1"/>
        <end position="27"/>
    </location>
</feature>
<dbReference type="HOGENOM" id="CLU_004965_1_1_1"/>
<keyword evidence="6" id="KW-0653">Protein transport</keyword>
<feature type="transmembrane region" description="Helical" evidence="10">
    <location>
        <begin position="492"/>
        <end position="513"/>
    </location>
</feature>
<dbReference type="GeneID" id="63697662"/>
<name>A0A017S7Q2_ASPRC</name>
<feature type="transmembrane region" description="Helical" evidence="10">
    <location>
        <begin position="221"/>
        <end position="237"/>
    </location>
</feature>
<feature type="transmembrane region" description="Helical" evidence="10">
    <location>
        <begin position="372"/>
        <end position="392"/>
    </location>
</feature>
<dbReference type="InterPro" id="IPR004648">
    <property type="entry name" value="Oligpept_transpt"/>
</dbReference>
<evidence type="ECO:0000313" key="12">
    <source>
        <dbReference type="Proteomes" id="UP000019804"/>
    </source>
</evidence>
<dbReference type="AlphaFoldDB" id="A0A017S7Q2"/>
<feature type="transmembrane region" description="Helical" evidence="10">
    <location>
        <begin position="690"/>
        <end position="713"/>
    </location>
</feature>
<evidence type="ECO:0000256" key="8">
    <source>
        <dbReference type="ARBA" id="ARBA00023136"/>
    </source>
</evidence>
<reference evidence="12" key="1">
    <citation type="journal article" date="2014" name="Nat. Commun.">
        <title>Genomic adaptations of the halophilic Dead Sea filamentous fungus Eurotium rubrum.</title>
        <authorList>
            <person name="Kis-Papo T."/>
            <person name="Weig A.R."/>
            <person name="Riley R."/>
            <person name="Persoh D."/>
            <person name="Salamov A."/>
            <person name="Sun H."/>
            <person name="Lipzen A."/>
            <person name="Wasser S.P."/>
            <person name="Rambold G."/>
            <person name="Grigoriev I.V."/>
            <person name="Nevo E."/>
        </authorList>
    </citation>
    <scope>NUCLEOTIDE SEQUENCE [LARGE SCALE GENOMIC DNA]</scope>
    <source>
        <strain evidence="12">CBS 135680</strain>
    </source>
</reference>
<sequence>MTAEKQDKDVTATVEKSEETSHETDSVQEVLHAAGVAPDADDSDAPCLTLRMWILGIGFCVFGSGLNTLYTLRKPSITLSQSAIQLLAYPFGKLWEKVMPNWHFRLWKWTIHLNPGPFNRKEHILIYIMSNLSLLSRLSADVLTEQQAFYGYEAGWGFQILICLATFLVGFSLAGLFRSVIVEPPDMVWPGILGVTALNQVLHGKKKEDITSGMTWKISRYGFFSVAFCASFVWYWFPDFIFTALSYFTFPCWIKPDDRVVNQVFGMTSGMGLLPLTFDWSQIAYVGSPLLVPNWAIVNVAVALVFWIWIVATALYYSNVWFSAYLPFQSSSVFDNTGSTYNVSKVVSQASDYQVDDAAYQAYSPLYMPITYALNMFGLSFATLSALLVWMFLEKGDLIWTAARRIYAAIASIFGSRTRPSQNLSQTYRDVSLLWYVASSALAIFLSIFAVEYWRVQLRWYGVLLALAVALVFFVPLSVVYATSNVKINIDVFCRIVAGFVFPGKVLANIWFFDLGYISVIKGLYFAQDLKLGVYCNIPARKVFLVQLVGMVWGTLSYVSVINWALNHIPGVCTNSGTNGFTCPFSRTHFNTSTIWGAIGPHRFFSSPAGYSALFYFFILGAALPIPVYLLRRRYPNSFWRHVHIPLFLGGLNYIPPASGTNYGSWAIVGLIFGFLIRKRAWAWWHKYNFVLSSALDCSVSIAGVVIFFAIFYSGASSHFNWWGTQVHEVSLDSCDRKMVPWIFADRYIKEHL</sequence>
<gene>
    <name evidence="11" type="ORF">EURHEDRAFT_414833</name>
</gene>
<keyword evidence="12" id="KW-1185">Reference proteome</keyword>
<dbReference type="Pfam" id="PF03169">
    <property type="entry name" value="OPT"/>
    <property type="match status" value="1"/>
</dbReference>
<dbReference type="RefSeq" id="XP_040636569.1">
    <property type="nucleotide sequence ID" value="XM_040782538.1"/>
</dbReference>